<name>A0A0Q0XMC7_9FLAO</name>
<organism evidence="1 2">
    <name type="scientific">Flagellimonas eckloniae</name>
    <dbReference type="NCBI Taxonomy" id="346185"/>
    <lineage>
        <taxon>Bacteria</taxon>
        <taxon>Pseudomonadati</taxon>
        <taxon>Bacteroidota</taxon>
        <taxon>Flavobacteriia</taxon>
        <taxon>Flavobacteriales</taxon>
        <taxon>Flavobacteriaceae</taxon>
        <taxon>Flagellimonas</taxon>
    </lineage>
</organism>
<gene>
    <name evidence="1" type="ORF">AAY42_10055</name>
</gene>
<evidence type="ECO:0000313" key="1">
    <source>
        <dbReference type="EMBL" id="KQC30181.1"/>
    </source>
</evidence>
<protein>
    <submittedName>
        <fullName evidence="1">Uncharacterized protein</fullName>
    </submittedName>
</protein>
<accession>A0A0Q0XMC7</accession>
<dbReference type="EMBL" id="LCTZ01000002">
    <property type="protein sequence ID" value="KQC30181.1"/>
    <property type="molecule type" value="Genomic_DNA"/>
</dbReference>
<proteinExistence type="predicted"/>
<sequence length="83" mass="9544">MLIFNTKMVVSQFEGMVQSAIQQETTKIENSFETRINKLKTRDGGTIDFSVEPRIDNKAQTNVTKDSVPEKRGFFKRLFGNKQ</sequence>
<evidence type="ECO:0000313" key="2">
    <source>
        <dbReference type="Proteomes" id="UP000050827"/>
    </source>
</evidence>
<comment type="caution">
    <text evidence="1">The sequence shown here is derived from an EMBL/GenBank/DDBJ whole genome shotgun (WGS) entry which is preliminary data.</text>
</comment>
<keyword evidence="2" id="KW-1185">Reference proteome</keyword>
<reference evidence="1 2" key="1">
    <citation type="submission" date="2015-04" db="EMBL/GenBank/DDBJ databases">
        <title>Complete genome of flavobacterium.</title>
        <authorList>
            <person name="Kwon Y.M."/>
            <person name="Kim S.-J."/>
        </authorList>
    </citation>
    <scope>NUCLEOTIDE SEQUENCE [LARGE SCALE GENOMIC DNA]</scope>
    <source>
        <strain evidence="1 2">DK169</strain>
    </source>
</reference>
<dbReference type="AlphaFoldDB" id="A0A0Q0XMC7"/>
<dbReference type="Proteomes" id="UP000050827">
    <property type="component" value="Unassembled WGS sequence"/>
</dbReference>
<dbReference type="STRING" id="346185.AAY42_10055"/>